<dbReference type="Proteomes" id="UP000613160">
    <property type="component" value="Unassembled WGS sequence"/>
</dbReference>
<keyword evidence="2 11" id="KW-1003">Cell membrane</keyword>
<evidence type="ECO:0000313" key="12">
    <source>
        <dbReference type="EMBL" id="GGD03025.1"/>
    </source>
</evidence>
<dbReference type="PANTHER" id="PTHR30042">
    <property type="entry name" value="POTASSIUM-TRANSPORTING ATPASE C CHAIN"/>
    <property type="match status" value="1"/>
</dbReference>
<dbReference type="InterPro" id="IPR003820">
    <property type="entry name" value="KdpC"/>
</dbReference>
<keyword evidence="7 11" id="KW-0630">Potassium</keyword>
<evidence type="ECO:0000256" key="4">
    <source>
        <dbReference type="ARBA" id="ARBA00022692"/>
    </source>
</evidence>
<reference evidence="12" key="2">
    <citation type="submission" date="2020-09" db="EMBL/GenBank/DDBJ databases">
        <authorList>
            <person name="Sun Q."/>
            <person name="Zhou Y."/>
        </authorList>
    </citation>
    <scope>NUCLEOTIDE SEQUENCE</scope>
    <source>
        <strain evidence="12">CGMCC 1.15493</strain>
    </source>
</reference>
<comment type="similarity">
    <text evidence="11">Belongs to the KdpC family.</text>
</comment>
<evidence type="ECO:0000256" key="7">
    <source>
        <dbReference type="ARBA" id="ARBA00022958"/>
    </source>
</evidence>
<name>A0A916V1W1_9HYPH</name>
<dbReference type="GO" id="GO:0005886">
    <property type="term" value="C:plasma membrane"/>
    <property type="evidence" value="ECO:0007669"/>
    <property type="project" value="UniProtKB-SubCell"/>
</dbReference>
<keyword evidence="9 11" id="KW-0406">Ion transport</keyword>
<evidence type="ECO:0000313" key="13">
    <source>
        <dbReference type="Proteomes" id="UP000613160"/>
    </source>
</evidence>
<protein>
    <recommendedName>
        <fullName evidence="11">Potassium-transporting ATPase KdpC subunit</fullName>
    </recommendedName>
    <alternativeName>
        <fullName evidence="11">ATP phosphohydrolase [potassium-transporting] C chain</fullName>
    </alternativeName>
    <alternativeName>
        <fullName evidence="11">Potassium-binding and translocating subunit C</fullName>
    </alternativeName>
    <alternativeName>
        <fullName evidence="11">Potassium-translocating ATPase C chain</fullName>
    </alternativeName>
</protein>
<dbReference type="NCBIfam" id="TIGR00681">
    <property type="entry name" value="kdpC"/>
    <property type="match status" value="1"/>
</dbReference>
<evidence type="ECO:0000256" key="10">
    <source>
        <dbReference type="ARBA" id="ARBA00023136"/>
    </source>
</evidence>
<keyword evidence="3 11" id="KW-0633">Potassium transport</keyword>
<sequence>MLTQLRPALTLLVLLAALTGIAYPLGMTGVAGAIFPDQANGSLVLRDGKVVGSRLIGQAFTRPEYFKPRPSAAGTGYDASASSGTNLGPTSAKLAERLMTDADALRAAGATGPIPADAITTSGSGLDPDISPAYARAQVAGVATARGMAAADVEALVVRNTAGRTFGILGEPRVNVLALNLALDQAAPKP</sequence>
<dbReference type="PANTHER" id="PTHR30042:SF2">
    <property type="entry name" value="POTASSIUM-TRANSPORTING ATPASE KDPC SUBUNIT"/>
    <property type="match status" value="1"/>
</dbReference>
<keyword evidence="4 11" id="KW-0812">Transmembrane</keyword>
<evidence type="ECO:0000256" key="3">
    <source>
        <dbReference type="ARBA" id="ARBA00022538"/>
    </source>
</evidence>
<evidence type="ECO:0000256" key="2">
    <source>
        <dbReference type="ARBA" id="ARBA00022475"/>
    </source>
</evidence>
<evidence type="ECO:0000256" key="8">
    <source>
        <dbReference type="ARBA" id="ARBA00022989"/>
    </source>
</evidence>
<keyword evidence="1 11" id="KW-0813">Transport</keyword>
<keyword evidence="6 11" id="KW-0067">ATP-binding</keyword>
<dbReference type="GO" id="GO:0008556">
    <property type="term" value="F:P-type potassium transmembrane transporter activity"/>
    <property type="evidence" value="ECO:0007669"/>
    <property type="project" value="InterPro"/>
</dbReference>
<evidence type="ECO:0000256" key="1">
    <source>
        <dbReference type="ARBA" id="ARBA00022448"/>
    </source>
</evidence>
<comment type="caution">
    <text evidence="12">The sequence shown here is derived from an EMBL/GenBank/DDBJ whole genome shotgun (WGS) entry which is preliminary data.</text>
</comment>
<dbReference type="GO" id="GO:0005524">
    <property type="term" value="F:ATP binding"/>
    <property type="evidence" value="ECO:0007669"/>
    <property type="project" value="UniProtKB-UniRule"/>
</dbReference>
<keyword evidence="13" id="KW-1185">Reference proteome</keyword>
<keyword evidence="8 11" id="KW-1133">Transmembrane helix</keyword>
<gene>
    <name evidence="11 12" type="primary">kdpC</name>
    <name evidence="12" type="ORF">GCM10011335_02180</name>
</gene>
<dbReference type="NCBIfam" id="NF001454">
    <property type="entry name" value="PRK00315.1"/>
    <property type="match status" value="1"/>
</dbReference>
<organism evidence="12 13">
    <name type="scientific">Aureimonas glaciei</name>
    <dbReference type="NCBI Taxonomy" id="1776957"/>
    <lineage>
        <taxon>Bacteria</taxon>
        <taxon>Pseudomonadati</taxon>
        <taxon>Pseudomonadota</taxon>
        <taxon>Alphaproteobacteria</taxon>
        <taxon>Hyphomicrobiales</taxon>
        <taxon>Aurantimonadaceae</taxon>
        <taxon>Aureimonas</taxon>
    </lineage>
</organism>
<dbReference type="PIRSF" id="PIRSF001296">
    <property type="entry name" value="K_ATPase_KdpC"/>
    <property type="match status" value="1"/>
</dbReference>
<evidence type="ECO:0000256" key="6">
    <source>
        <dbReference type="ARBA" id="ARBA00022840"/>
    </source>
</evidence>
<comment type="function">
    <text evidence="11">Part of the high-affinity ATP-driven potassium transport (or Kdp) system, which catalyzes the hydrolysis of ATP coupled with the electrogenic transport of potassium into the cytoplasm. This subunit acts as a catalytic chaperone that increases the ATP-binding affinity of the ATP-hydrolyzing subunit KdpB by the formation of a transient KdpB/KdpC/ATP ternary complex.</text>
</comment>
<evidence type="ECO:0000256" key="5">
    <source>
        <dbReference type="ARBA" id="ARBA00022741"/>
    </source>
</evidence>
<proteinExistence type="inferred from homology"/>
<dbReference type="Pfam" id="PF02669">
    <property type="entry name" value="KdpC"/>
    <property type="match status" value="1"/>
</dbReference>
<dbReference type="AlphaFoldDB" id="A0A916V1W1"/>
<reference evidence="12" key="1">
    <citation type="journal article" date="2014" name="Int. J. Syst. Evol. Microbiol.">
        <title>Complete genome sequence of Corynebacterium casei LMG S-19264T (=DSM 44701T), isolated from a smear-ripened cheese.</title>
        <authorList>
            <consortium name="US DOE Joint Genome Institute (JGI-PGF)"/>
            <person name="Walter F."/>
            <person name="Albersmeier A."/>
            <person name="Kalinowski J."/>
            <person name="Ruckert C."/>
        </authorList>
    </citation>
    <scope>NUCLEOTIDE SEQUENCE</scope>
    <source>
        <strain evidence="12">CGMCC 1.15493</strain>
    </source>
</reference>
<comment type="subcellular location">
    <subcellularLocation>
        <location evidence="11">Cell membrane</location>
        <topology evidence="11">Single-pass membrane protein</topology>
    </subcellularLocation>
</comment>
<keyword evidence="5 11" id="KW-0547">Nucleotide-binding</keyword>
<comment type="subunit">
    <text evidence="11">The system is composed of three essential subunits: KdpA, KdpB and KdpC.</text>
</comment>
<dbReference type="RefSeq" id="WP_188848706.1">
    <property type="nucleotide sequence ID" value="NZ_BMJJ01000001.1"/>
</dbReference>
<evidence type="ECO:0000256" key="11">
    <source>
        <dbReference type="HAMAP-Rule" id="MF_00276"/>
    </source>
</evidence>
<dbReference type="HAMAP" id="MF_00276">
    <property type="entry name" value="KdpC"/>
    <property type="match status" value="1"/>
</dbReference>
<accession>A0A916V1W1</accession>
<keyword evidence="10 11" id="KW-0472">Membrane</keyword>
<evidence type="ECO:0000256" key="9">
    <source>
        <dbReference type="ARBA" id="ARBA00023065"/>
    </source>
</evidence>
<dbReference type="EMBL" id="BMJJ01000001">
    <property type="protein sequence ID" value="GGD03025.1"/>
    <property type="molecule type" value="Genomic_DNA"/>
</dbReference>